<reference evidence="1 2" key="1">
    <citation type="submission" date="2016-12" db="EMBL/GenBank/DDBJ databases">
        <title>Study of bacterial adaptation to deep sea.</title>
        <authorList>
            <person name="Song J."/>
            <person name="Yoshizawa S."/>
            <person name="Kogure K."/>
        </authorList>
    </citation>
    <scope>NUCLEOTIDE SEQUENCE [LARGE SCALE GENOMIC DNA]</scope>
    <source>
        <strain evidence="1 2">SAORIC-165</strain>
    </source>
</reference>
<accession>A0A2S7U1W3</accession>
<proteinExistence type="predicted"/>
<evidence type="ECO:0000313" key="1">
    <source>
        <dbReference type="EMBL" id="PQJ28590.1"/>
    </source>
</evidence>
<dbReference type="AlphaFoldDB" id="A0A2S7U1W3"/>
<comment type="caution">
    <text evidence="1">The sequence shown here is derived from an EMBL/GenBank/DDBJ whole genome shotgun (WGS) entry which is preliminary data.</text>
</comment>
<protein>
    <submittedName>
        <fullName evidence="1">Uncharacterized protein</fullName>
    </submittedName>
</protein>
<sequence length="90" mass="10407">MNKLYHGEIEPQTFSGWNELASYSERASEIHVITFFVRREQHFRRWIGRVLKVNPDGALKRTVAAANGDSSNLSELHREVYSARQDSKSE</sequence>
<name>A0A2S7U1W3_9BACT</name>
<evidence type="ECO:0000313" key="2">
    <source>
        <dbReference type="Proteomes" id="UP000239907"/>
    </source>
</evidence>
<gene>
    <name evidence="1" type="ORF">BSZ32_08795</name>
</gene>
<dbReference type="Proteomes" id="UP000239907">
    <property type="component" value="Unassembled WGS sequence"/>
</dbReference>
<keyword evidence="2" id="KW-1185">Reference proteome</keyword>
<dbReference type="EMBL" id="MQWA01000001">
    <property type="protein sequence ID" value="PQJ28590.1"/>
    <property type="molecule type" value="Genomic_DNA"/>
</dbReference>
<organism evidence="1 2">
    <name type="scientific">Rubritalea profundi</name>
    <dbReference type="NCBI Taxonomy" id="1658618"/>
    <lineage>
        <taxon>Bacteria</taxon>
        <taxon>Pseudomonadati</taxon>
        <taxon>Verrucomicrobiota</taxon>
        <taxon>Verrucomicrobiia</taxon>
        <taxon>Verrucomicrobiales</taxon>
        <taxon>Rubritaleaceae</taxon>
        <taxon>Rubritalea</taxon>
    </lineage>
</organism>